<comment type="caution">
    <text evidence="1">The sequence shown here is derived from an EMBL/GenBank/DDBJ whole genome shotgun (WGS) entry which is preliminary data.</text>
</comment>
<keyword evidence="2" id="KW-1185">Reference proteome</keyword>
<dbReference type="OrthoDB" id="3171075at2"/>
<reference evidence="2" key="1">
    <citation type="submission" date="2017-04" db="EMBL/GenBank/DDBJ databases">
        <title>Function of individual gut microbiota members based on whole genome sequencing of pure cultures obtained from chicken caecum.</title>
        <authorList>
            <person name="Medvecky M."/>
            <person name="Cejkova D."/>
            <person name="Polansky O."/>
            <person name="Karasova D."/>
            <person name="Kubasova T."/>
            <person name="Cizek A."/>
            <person name="Rychlik I."/>
        </authorList>
    </citation>
    <scope>NUCLEOTIDE SEQUENCE [LARGE SCALE GENOMIC DNA]</scope>
    <source>
        <strain evidence="2">An5</strain>
    </source>
</reference>
<gene>
    <name evidence="1" type="ORF">B5G02_09120</name>
</gene>
<evidence type="ECO:0000313" key="1">
    <source>
        <dbReference type="EMBL" id="OUN85629.1"/>
    </source>
</evidence>
<dbReference type="EMBL" id="NFIE01000024">
    <property type="protein sequence ID" value="OUN85629.1"/>
    <property type="molecule type" value="Genomic_DNA"/>
</dbReference>
<dbReference type="AlphaFoldDB" id="A0A1Y3XR17"/>
<evidence type="ECO:0008006" key="3">
    <source>
        <dbReference type="Google" id="ProtNLM"/>
    </source>
</evidence>
<dbReference type="GO" id="GO:0009295">
    <property type="term" value="C:nucleoid"/>
    <property type="evidence" value="ECO:0007669"/>
    <property type="project" value="InterPro"/>
</dbReference>
<dbReference type="RefSeq" id="WP_019238798.1">
    <property type="nucleotide sequence ID" value="NZ_CABKRW010000091.1"/>
</dbReference>
<name>A0A1Y3XR17_9ACTN</name>
<evidence type="ECO:0000313" key="2">
    <source>
        <dbReference type="Proteomes" id="UP000195781"/>
    </source>
</evidence>
<accession>A0A1Y3XR17</accession>
<organism evidence="1 2">
    <name type="scientific">[Collinsella] massiliensis</name>
    <dbReference type="NCBI Taxonomy" id="1232426"/>
    <lineage>
        <taxon>Bacteria</taxon>
        <taxon>Bacillati</taxon>
        <taxon>Actinomycetota</taxon>
        <taxon>Coriobacteriia</taxon>
        <taxon>Coriobacteriales</taxon>
        <taxon>Coriobacteriaceae</taxon>
        <taxon>Enorma</taxon>
    </lineage>
</organism>
<proteinExistence type="predicted"/>
<sequence length="334" mass="36965">MNINHAILHILDAQSAVTVFSEQELELDTRAVRSFVMKHLKRARNAADNRPGSFTEDSAFAGELKRYLFGERGFVDLSQQVAEFLTDQLTHAEKPSSADILVADFEDDADERWFAILIMESRMAFMHEVDNAAGGVVAKIARHHAILPAPTQKISSYALVRARDLSVLYQDKPRTIMGSETQLIVDGLLQCTAGTSAKEVIDVVTRAVAEAAEEHGANAAVALAATKAAMVEQVEDDEELPPWDIVDEVFAEEPALQASVRQKLEEEHVPERVAVERAHAERPSVRNQKIRTDTGIEITFPVEMGRNPEFISFKNEPNGLISIELKNIGAIESR</sequence>
<dbReference type="InterPro" id="IPR007358">
    <property type="entry name" value="Nucleoid_associated_NdpA"/>
</dbReference>
<dbReference type="Proteomes" id="UP000195781">
    <property type="component" value="Unassembled WGS sequence"/>
</dbReference>
<protein>
    <recommendedName>
        <fullName evidence="3">Nucleoid-associated protein</fullName>
    </recommendedName>
</protein>
<dbReference type="Pfam" id="PF04245">
    <property type="entry name" value="NA37"/>
    <property type="match status" value="1"/>
</dbReference>